<proteinExistence type="predicted"/>
<evidence type="ECO:0000313" key="4">
    <source>
        <dbReference type="Proteomes" id="UP000244867"/>
    </source>
</evidence>
<dbReference type="SUPFAM" id="SSF159888">
    <property type="entry name" value="YdhG-like"/>
    <property type="match status" value="1"/>
</dbReference>
<keyword evidence="1" id="KW-0694">RNA-binding</keyword>
<sequence>MSTTENGFTDEERAAMKARAGEVKAARGRGSNKQAAEAQAVLDAIAALPTEDRTLAEKLHALVSEVAPELTHKTWYGMPAYFKDGKILCYFKAAGKFKTRYAQFGFEDAAQLDDGNVWPTVFAVTDLSDADLASIGERVRTAVG</sequence>
<accession>A0A2R7YY48</accession>
<evidence type="ECO:0000313" key="3">
    <source>
        <dbReference type="EMBL" id="PUA81302.1"/>
    </source>
</evidence>
<comment type="caution">
    <text evidence="3">The sequence shown here is derived from an EMBL/GenBank/DDBJ whole genome shotgun (WGS) entry which is preliminary data.</text>
</comment>
<evidence type="ECO:0000259" key="2">
    <source>
        <dbReference type="PROSITE" id="PS50137"/>
    </source>
</evidence>
<dbReference type="OrthoDB" id="32458at2"/>
<dbReference type="AlphaFoldDB" id="A0A2R7YY48"/>
<reference evidence="3 4" key="1">
    <citation type="submission" date="2018-03" db="EMBL/GenBank/DDBJ databases">
        <authorList>
            <person name="Keele B.F."/>
        </authorList>
    </citation>
    <scope>NUCLEOTIDE SEQUENCE [LARGE SCALE GENOMIC DNA]</scope>
    <source>
        <strain evidence="3 4">IB-3</strain>
    </source>
</reference>
<dbReference type="GO" id="GO:0003723">
    <property type="term" value="F:RNA binding"/>
    <property type="evidence" value="ECO:0007669"/>
    <property type="project" value="UniProtKB-UniRule"/>
</dbReference>
<dbReference type="Gene3D" id="3.90.1150.200">
    <property type="match status" value="1"/>
</dbReference>
<keyword evidence="4" id="KW-1185">Reference proteome</keyword>
<organism evidence="3 4">
    <name type="scientific">Nocardioides currus</name>
    <dbReference type="NCBI Taxonomy" id="2133958"/>
    <lineage>
        <taxon>Bacteria</taxon>
        <taxon>Bacillati</taxon>
        <taxon>Actinomycetota</taxon>
        <taxon>Actinomycetes</taxon>
        <taxon>Propionibacteriales</taxon>
        <taxon>Nocardioidaceae</taxon>
        <taxon>Nocardioides</taxon>
    </lineage>
</organism>
<protein>
    <recommendedName>
        <fullName evidence="2">DRBM domain-containing protein</fullName>
    </recommendedName>
</protein>
<name>A0A2R7YY48_9ACTN</name>
<dbReference type="InterPro" id="IPR014720">
    <property type="entry name" value="dsRBD_dom"/>
</dbReference>
<feature type="domain" description="DRBM" evidence="2">
    <location>
        <begin position="1"/>
        <end position="50"/>
    </location>
</feature>
<dbReference type="Proteomes" id="UP000244867">
    <property type="component" value="Unassembled WGS sequence"/>
</dbReference>
<dbReference type="RefSeq" id="WP_108344244.1">
    <property type="nucleotide sequence ID" value="NZ_PYXZ01000003.1"/>
</dbReference>
<dbReference type="PROSITE" id="PS50137">
    <property type="entry name" value="DS_RBD"/>
    <property type="match status" value="1"/>
</dbReference>
<evidence type="ECO:0000256" key="1">
    <source>
        <dbReference type="PROSITE-ProRule" id="PRU00266"/>
    </source>
</evidence>
<dbReference type="EMBL" id="PYXZ01000003">
    <property type="protein sequence ID" value="PUA81302.1"/>
    <property type="molecule type" value="Genomic_DNA"/>
</dbReference>
<gene>
    <name evidence="3" type="ORF">C7S10_09780</name>
</gene>